<sequence>MRIPRLLGSDGALLKCPACRLKCLPAAVGEDGNCPRCGHDHLVRVGIWGGSTGSATRTARAVKPTGRTR</sequence>
<protein>
    <submittedName>
        <fullName evidence="1">Uncharacterized protein</fullName>
    </submittedName>
</protein>
<dbReference type="RefSeq" id="WP_114248390.1">
    <property type="nucleotide sequence ID" value="NZ_JBHVGW010000407.1"/>
</dbReference>
<dbReference type="EMBL" id="CP027306">
    <property type="protein sequence ID" value="AXE81990.1"/>
    <property type="molecule type" value="Genomic_DNA"/>
</dbReference>
<evidence type="ECO:0000313" key="2">
    <source>
        <dbReference type="Proteomes" id="UP000252698"/>
    </source>
</evidence>
<dbReference type="KEGG" id="sata:C5746_39400"/>
<proteinExistence type="predicted"/>
<accession>A0A2Z5JNG0</accession>
<evidence type="ECO:0000313" key="1">
    <source>
        <dbReference type="EMBL" id="AXE81990.1"/>
    </source>
</evidence>
<organism evidence="1 2">
    <name type="scientific">Streptomyces atratus</name>
    <dbReference type="NCBI Taxonomy" id="1893"/>
    <lineage>
        <taxon>Bacteria</taxon>
        <taxon>Bacillati</taxon>
        <taxon>Actinomycetota</taxon>
        <taxon>Actinomycetes</taxon>
        <taxon>Kitasatosporales</taxon>
        <taxon>Streptomycetaceae</taxon>
        <taxon>Streptomyces</taxon>
    </lineage>
</organism>
<dbReference type="Proteomes" id="UP000252698">
    <property type="component" value="Chromosome"/>
</dbReference>
<reference evidence="1 2" key="1">
    <citation type="journal article" date="2018" name="Front. Microbiol.">
        <title>Genome Sequencing of Streptomyces atratus SCSIOZH16 and Activation Production of Nocardamine via Metabolic Engineering.</title>
        <authorList>
            <person name="Li Y."/>
            <person name="Zhang C."/>
            <person name="Liu C."/>
            <person name="Ju J."/>
            <person name="Ma J."/>
        </authorList>
    </citation>
    <scope>NUCLEOTIDE SEQUENCE [LARGE SCALE GENOMIC DNA]</scope>
    <source>
        <strain evidence="1 2">SCSIO_ZH16</strain>
    </source>
</reference>
<gene>
    <name evidence="1" type="ORF">C5746_39400</name>
</gene>
<dbReference type="AlphaFoldDB" id="A0A2Z5JNG0"/>
<name>A0A2Z5JNG0_STRAR</name>